<accession>A0A0F6R5S7</accession>
<keyword evidence="2" id="KW-1185">Reference proteome</keyword>
<dbReference type="OrthoDB" id="37681at10239"/>
<dbReference type="GeneID" id="26517742"/>
<dbReference type="RefSeq" id="YP_009189444.1">
    <property type="nucleotide sequence ID" value="NC_028676.1"/>
</dbReference>
<reference evidence="2" key="2">
    <citation type="submission" date="2015-03" db="EMBL/GenBank/DDBJ databases">
        <title>The genome and structure of Sinorhizobium meliloti phage phiM9.</title>
        <authorList>
            <person name="Johnson M.C."/>
            <person name="Tatum K.B."/>
            <person name="Lynn J.S."/>
            <person name="Brewer T.E."/>
            <person name="Washburn B.K."/>
            <person name="Stroupe M.E."/>
            <person name="Jones K.M."/>
        </authorList>
    </citation>
    <scope>NUCLEOTIDE SEQUENCE [LARGE SCALE GENOMIC DNA]</scope>
</reference>
<dbReference type="Proteomes" id="UP000033804">
    <property type="component" value="Segment"/>
</dbReference>
<evidence type="ECO:0000313" key="1">
    <source>
        <dbReference type="EMBL" id="AKE44690.1"/>
    </source>
</evidence>
<protein>
    <submittedName>
        <fullName evidence="1">Uncharacterized protein</fullName>
    </submittedName>
</protein>
<gene>
    <name evidence="1" type="ORF">Sm_phiM9_060</name>
</gene>
<proteinExistence type="predicted"/>
<name>A0A0F6R5S7_9CAUD</name>
<organism evidence="1 2">
    <name type="scientific">Sinorhizobium phage phiM9</name>
    <dbReference type="NCBI Taxonomy" id="1636182"/>
    <lineage>
        <taxon>Viruses</taxon>
        <taxon>Duplodnaviria</taxon>
        <taxon>Heunggongvirae</taxon>
        <taxon>Uroviricota</taxon>
        <taxon>Caudoviricetes</taxon>
        <taxon>Pootjesviridae</taxon>
        <taxon>Emnonavirus</taxon>
        <taxon>Emnonavirus phiM9</taxon>
    </lineage>
</organism>
<dbReference type="KEGG" id="vg:26517742"/>
<reference evidence="1 2" key="1">
    <citation type="journal article" date="2015" name="J. Virol.">
        <title>Sinorhizobium meliloti Phage ?M9 Defines a New Group of T4 Superfamily Phages with Unusual Genomic Features but a Common T=16 Capsid.</title>
        <authorList>
            <person name="Johnson M.C."/>
            <person name="Tatum K.B."/>
            <person name="Lynn J.S."/>
            <person name="Brewer T.E."/>
            <person name="Lu S."/>
            <person name="Washburn B.K."/>
            <person name="Stroupe M.E."/>
            <person name="Jones K.M."/>
        </authorList>
    </citation>
    <scope>NUCLEOTIDE SEQUENCE [LARGE SCALE GENOMIC DNA]</scope>
</reference>
<evidence type="ECO:0000313" key="2">
    <source>
        <dbReference type="Proteomes" id="UP000033804"/>
    </source>
</evidence>
<sequence>MTNPDQLQDFEQLIVQHWHDLNEYSIEPVDFLDAVLDFLSKHPKVDPEDVKFSDAFKDRLKVDAVARRLLDLSEKEKQEEKESKNINELEI</sequence>
<dbReference type="EMBL" id="KP881232">
    <property type="protein sequence ID" value="AKE44690.1"/>
    <property type="molecule type" value="Genomic_DNA"/>
</dbReference>